<dbReference type="EC" id="2.7.13.3" evidence="2"/>
<feature type="domain" description="Signal transduction histidine kinase subgroup 3 dimerisation and phosphoacceptor" evidence="11">
    <location>
        <begin position="195"/>
        <end position="260"/>
    </location>
</feature>
<organism evidence="12 13">
    <name type="scientific">Angustibacter luteus</name>
    <dbReference type="NCBI Taxonomy" id="658456"/>
    <lineage>
        <taxon>Bacteria</taxon>
        <taxon>Bacillati</taxon>
        <taxon>Actinomycetota</taxon>
        <taxon>Actinomycetes</taxon>
        <taxon>Kineosporiales</taxon>
        <taxon>Kineosporiaceae</taxon>
    </lineage>
</organism>
<comment type="caution">
    <text evidence="12">The sequence shown here is derived from an EMBL/GenBank/DDBJ whole genome shotgun (WGS) entry which is preliminary data.</text>
</comment>
<feature type="transmembrane region" description="Helical" evidence="9">
    <location>
        <begin position="30"/>
        <end position="52"/>
    </location>
</feature>
<feature type="transmembrane region" description="Helical" evidence="9">
    <location>
        <begin position="113"/>
        <end position="136"/>
    </location>
</feature>
<evidence type="ECO:0000256" key="6">
    <source>
        <dbReference type="ARBA" id="ARBA00022777"/>
    </source>
</evidence>
<evidence type="ECO:0000256" key="7">
    <source>
        <dbReference type="ARBA" id="ARBA00022840"/>
    </source>
</evidence>
<feature type="domain" description="Histidine kinase/HSP90-like ATPase" evidence="10">
    <location>
        <begin position="308"/>
        <end position="394"/>
    </location>
</feature>
<dbReference type="SUPFAM" id="SSF55874">
    <property type="entry name" value="ATPase domain of HSP90 chaperone/DNA topoisomerase II/histidine kinase"/>
    <property type="match status" value="1"/>
</dbReference>
<sequence length="400" mass="40770">MGDVSTWGPPWAGAPWAGAPWAGSAVRQRAVARVVALVLLVVQLGGSTAAATRQPQARALDVAGYLLLALGPLALLVLPRHRVAVAAVAVGAAATYLGLGYPRGPVVASAGLALVVAVASGRRVAAWLVAGCGYALTLGLGAVSDHPVGLGAALAAAAWLLVLLLVGELPRRRAEQFAAARRARAAEQEAAVGEERLALARDLHDTIGHSLSLIAVQAGVALHLLDEHPEQARPALTAIRDASRDALEEVRTVLAVLRAEGDVPRTPAPALGDVKVLVAQARAGGLQVDLAPEAVGDLAIGVPGPVQAAAYRVVQESLTNVSRHAGAASATVRLRRGPAALEVEVSDDGTARAPVSEGRGLLGMRERARALGGTVDVAVRPSGGLRVAVRFPLTPEQVPA</sequence>
<dbReference type="Pfam" id="PF02518">
    <property type="entry name" value="HATPase_c"/>
    <property type="match status" value="1"/>
</dbReference>
<evidence type="ECO:0000256" key="9">
    <source>
        <dbReference type="SAM" id="Phobius"/>
    </source>
</evidence>
<feature type="transmembrane region" description="Helical" evidence="9">
    <location>
        <begin position="148"/>
        <end position="166"/>
    </location>
</feature>
<dbReference type="InterPro" id="IPR011712">
    <property type="entry name" value="Sig_transdc_His_kin_sub3_dim/P"/>
</dbReference>
<name>A0ABW1JGH9_9ACTN</name>
<protein>
    <recommendedName>
        <fullName evidence="2">histidine kinase</fullName>
        <ecNumber evidence="2">2.7.13.3</ecNumber>
    </recommendedName>
</protein>
<proteinExistence type="predicted"/>
<dbReference type="PANTHER" id="PTHR24421">
    <property type="entry name" value="NITRATE/NITRITE SENSOR PROTEIN NARX-RELATED"/>
    <property type="match status" value="1"/>
</dbReference>
<keyword evidence="8" id="KW-0902">Two-component regulatory system</keyword>
<keyword evidence="9" id="KW-0812">Transmembrane</keyword>
<keyword evidence="13" id="KW-1185">Reference proteome</keyword>
<evidence type="ECO:0000256" key="8">
    <source>
        <dbReference type="ARBA" id="ARBA00023012"/>
    </source>
</evidence>
<comment type="catalytic activity">
    <reaction evidence="1">
        <text>ATP + protein L-histidine = ADP + protein N-phospho-L-histidine.</text>
        <dbReference type="EC" id="2.7.13.3"/>
    </reaction>
</comment>
<evidence type="ECO:0000313" key="12">
    <source>
        <dbReference type="EMBL" id="MFC6008065.1"/>
    </source>
</evidence>
<keyword evidence="3" id="KW-0597">Phosphoprotein</keyword>
<reference evidence="13" key="1">
    <citation type="journal article" date="2019" name="Int. J. Syst. Evol. Microbiol.">
        <title>The Global Catalogue of Microorganisms (GCM) 10K type strain sequencing project: providing services to taxonomists for standard genome sequencing and annotation.</title>
        <authorList>
            <consortium name="The Broad Institute Genomics Platform"/>
            <consortium name="The Broad Institute Genome Sequencing Center for Infectious Disease"/>
            <person name="Wu L."/>
            <person name="Ma J."/>
        </authorList>
    </citation>
    <scope>NUCLEOTIDE SEQUENCE [LARGE SCALE GENOMIC DNA]</scope>
    <source>
        <strain evidence="13">KACC 14249</strain>
    </source>
</reference>
<keyword evidence="5" id="KW-0547">Nucleotide-binding</keyword>
<keyword evidence="7" id="KW-0067">ATP-binding</keyword>
<evidence type="ECO:0000256" key="4">
    <source>
        <dbReference type="ARBA" id="ARBA00022679"/>
    </source>
</evidence>
<dbReference type="InterPro" id="IPR050482">
    <property type="entry name" value="Sensor_HK_TwoCompSys"/>
</dbReference>
<dbReference type="InterPro" id="IPR036890">
    <property type="entry name" value="HATPase_C_sf"/>
</dbReference>
<evidence type="ECO:0000259" key="11">
    <source>
        <dbReference type="Pfam" id="PF07730"/>
    </source>
</evidence>
<keyword evidence="6 12" id="KW-0418">Kinase</keyword>
<evidence type="ECO:0000256" key="3">
    <source>
        <dbReference type="ARBA" id="ARBA00022553"/>
    </source>
</evidence>
<evidence type="ECO:0000313" key="13">
    <source>
        <dbReference type="Proteomes" id="UP001596189"/>
    </source>
</evidence>
<dbReference type="EMBL" id="JBHSRD010000004">
    <property type="protein sequence ID" value="MFC6008065.1"/>
    <property type="molecule type" value="Genomic_DNA"/>
</dbReference>
<feature type="transmembrane region" description="Helical" evidence="9">
    <location>
        <begin position="59"/>
        <end position="77"/>
    </location>
</feature>
<keyword evidence="4" id="KW-0808">Transferase</keyword>
<gene>
    <name evidence="12" type="ORF">ACFQDO_13095</name>
</gene>
<evidence type="ECO:0000256" key="2">
    <source>
        <dbReference type="ARBA" id="ARBA00012438"/>
    </source>
</evidence>
<evidence type="ECO:0000256" key="1">
    <source>
        <dbReference type="ARBA" id="ARBA00000085"/>
    </source>
</evidence>
<dbReference type="Gene3D" id="3.30.565.10">
    <property type="entry name" value="Histidine kinase-like ATPase, C-terminal domain"/>
    <property type="match status" value="1"/>
</dbReference>
<dbReference type="GO" id="GO:0016301">
    <property type="term" value="F:kinase activity"/>
    <property type="evidence" value="ECO:0007669"/>
    <property type="project" value="UniProtKB-KW"/>
</dbReference>
<accession>A0ABW1JGH9</accession>
<evidence type="ECO:0000259" key="10">
    <source>
        <dbReference type="Pfam" id="PF02518"/>
    </source>
</evidence>
<evidence type="ECO:0000256" key="5">
    <source>
        <dbReference type="ARBA" id="ARBA00022741"/>
    </source>
</evidence>
<dbReference type="Pfam" id="PF07730">
    <property type="entry name" value="HisKA_3"/>
    <property type="match status" value="1"/>
</dbReference>
<dbReference type="RefSeq" id="WP_345715245.1">
    <property type="nucleotide sequence ID" value="NZ_BAABFP010000002.1"/>
</dbReference>
<dbReference type="InterPro" id="IPR003594">
    <property type="entry name" value="HATPase_dom"/>
</dbReference>
<keyword evidence="9" id="KW-0472">Membrane</keyword>
<dbReference type="CDD" id="cd16917">
    <property type="entry name" value="HATPase_UhpB-NarQ-NarX-like"/>
    <property type="match status" value="1"/>
</dbReference>
<dbReference type="Proteomes" id="UP001596189">
    <property type="component" value="Unassembled WGS sequence"/>
</dbReference>
<keyword evidence="9" id="KW-1133">Transmembrane helix</keyword>
<dbReference type="Gene3D" id="1.20.5.1930">
    <property type="match status" value="1"/>
</dbReference>
<dbReference type="PANTHER" id="PTHR24421:SF10">
    <property type="entry name" value="NITRATE_NITRITE SENSOR PROTEIN NARQ"/>
    <property type="match status" value="1"/>
</dbReference>